<dbReference type="EMBL" id="CP065217">
    <property type="protein sequence ID" value="QPL53794.1"/>
    <property type="molecule type" value="Genomic_DNA"/>
</dbReference>
<proteinExistence type="predicted"/>
<dbReference type="Proteomes" id="UP000594435">
    <property type="component" value="Chromosome 1"/>
</dbReference>
<feature type="transmembrane region" description="Helical" evidence="6">
    <location>
        <begin position="12"/>
        <end position="30"/>
    </location>
</feature>
<keyword evidence="3 6" id="KW-0812">Transmembrane</keyword>
<evidence type="ECO:0000256" key="3">
    <source>
        <dbReference type="ARBA" id="ARBA00022692"/>
    </source>
</evidence>
<reference evidence="7 8" key="1">
    <citation type="submission" date="2020-11" db="EMBL/GenBank/DDBJ databases">
        <title>Complete and Circularized Genome Assembly of a human isolate of Vibrio navarrensis biotype pommerensis with MiSeq and MinION Sequence Data.</title>
        <authorList>
            <person name="Schwartz K."/>
            <person name="Borowiak M."/>
            <person name="Deneke C."/>
            <person name="Balau V."/>
            <person name="Metelmann C."/>
            <person name="Strauch E."/>
        </authorList>
    </citation>
    <scope>NUCLEOTIDE SEQUENCE [LARGE SCALE GENOMIC DNA]</scope>
    <source>
        <strain evidence="7 8">20-VB00237</strain>
    </source>
</reference>
<organism evidence="7 8">
    <name type="scientific">Vibrio navarrensis</name>
    <dbReference type="NCBI Taxonomy" id="29495"/>
    <lineage>
        <taxon>Bacteria</taxon>
        <taxon>Pseudomonadati</taxon>
        <taxon>Pseudomonadota</taxon>
        <taxon>Gammaproteobacteria</taxon>
        <taxon>Vibrionales</taxon>
        <taxon>Vibrionaceae</taxon>
        <taxon>Vibrio</taxon>
    </lineage>
</organism>
<evidence type="ECO:0000256" key="1">
    <source>
        <dbReference type="ARBA" id="ARBA00004651"/>
    </source>
</evidence>
<feature type="transmembrane region" description="Helical" evidence="6">
    <location>
        <begin position="82"/>
        <end position="99"/>
    </location>
</feature>
<keyword evidence="2" id="KW-1003">Cell membrane</keyword>
<feature type="transmembrane region" description="Helical" evidence="6">
    <location>
        <begin position="151"/>
        <end position="169"/>
    </location>
</feature>
<evidence type="ECO:0000256" key="6">
    <source>
        <dbReference type="SAM" id="Phobius"/>
    </source>
</evidence>
<name>A0AAJ4IC10_9VIBR</name>
<gene>
    <name evidence="7" type="ORF">I3X05_01010</name>
</gene>
<feature type="transmembrane region" description="Helical" evidence="6">
    <location>
        <begin position="234"/>
        <end position="261"/>
    </location>
</feature>
<dbReference type="AlphaFoldDB" id="A0AAJ4IC10"/>
<evidence type="ECO:0000313" key="7">
    <source>
        <dbReference type="EMBL" id="QPL53794.1"/>
    </source>
</evidence>
<keyword evidence="5 6" id="KW-0472">Membrane</keyword>
<dbReference type="PANTHER" id="PTHR39087">
    <property type="entry name" value="UPF0104 MEMBRANE PROTEIN MJ1595"/>
    <property type="match status" value="1"/>
</dbReference>
<dbReference type="GO" id="GO:0005886">
    <property type="term" value="C:plasma membrane"/>
    <property type="evidence" value="ECO:0007669"/>
    <property type="project" value="UniProtKB-SubCell"/>
</dbReference>
<sequence>MFPKSYAAHIKRIYLLLAIVFVIYGFNTVLEDSASFSIENIFFTSYLEFFLAVALSLSSYLLRTIRWLYFILRYKQEYQSKYFHSLVYLSGFAFTITPGKTGELVRGIYLKPLGIPLTYTTACFISERTCDLFVVGLLASLVLFSLDMQALPLFFIIILSFFYISIYNVERIPFFKSKNNLRVLFQNIKDNLKVKKLFTPLYLTATAWIFQGLVLVVFANYLEVDISSTMLISIYCSGLIIGALSLMPSGIGATELGILFLLTQLGVSEKDAILLSIGSRAFTLLPALILGLLCSLILSIKKRTRQLHSFK</sequence>
<comment type="subcellular location">
    <subcellularLocation>
        <location evidence="1">Cell membrane</location>
        <topology evidence="1">Multi-pass membrane protein</topology>
    </subcellularLocation>
</comment>
<dbReference type="RefSeq" id="WP_045569385.1">
    <property type="nucleotide sequence ID" value="NZ_CP065217.1"/>
</dbReference>
<evidence type="ECO:0000313" key="8">
    <source>
        <dbReference type="Proteomes" id="UP000594435"/>
    </source>
</evidence>
<feature type="transmembrane region" description="Helical" evidence="6">
    <location>
        <begin position="281"/>
        <end position="300"/>
    </location>
</feature>
<accession>A0AAJ4IC10</accession>
<feature type="transmembrane region" description="Helical" evidence="6">
    <location>
        <begin position="201"/>
        <end position="222"/>
    </location>
</feature>
<dbReference type="InterPro" id="IPR022791">
    <property type="entry name" value="L-PG_synthase/AglD"/>
</dbReference>
<feature type="transmembrane region" description="Helical" evidence="6">
    <location>
        <begin position="42"/>
        <end position="62"/>
    </location>
</feature>
<keyword evidence="4 6" id="KW-1133">Transmembrane helix</keyword>
<feature type="transmembrane region" description="Helical" evidence="6">
    <location>
        <begin position="119"/>
        <end position="144"/>
    </location>
</feature>
<dbReference type="PANTHER" id="PTHR39087:SF2">
    <property type="entry name" value="UPF0104 MEMBRANE PROTEIN MJ1595"/>
    <property type="match status" value="1"/>
</dbReference>
<evidence type="ECO:0000256" key="2">
    <source>
        <dbReference type="ARBA" id="ARBA00022475"/>
    </source>
</evidence>
<evidence type="ECO:0000256" key="4">
    <source>
        <dbReference type="ARBA" id="ARBA00022989"/>
    </source>
</evidence>
<dbReference type="Pfam" id="PF03706">
    <property type="entry name" value="LPG_synthase_TM"/>
    <property type="match status" value="1"/>
</dbReference>
<evidence type="ECO:0000256" key="5">
    <source>
        <dbReference type="ARBA" id="ARBA00023136"/>
    </source>
</evidence>
<protein>
    <submittedName>
        <fullName evidence="7">Flippase-like domain-containing protein</fullName>
    </submittedName>
</protein>